<gene>
    <name evidence="3" type="ORF">SAMN05216325_1191</name>
</gene>
<evidence type="ECO:0000259" key="2">
    <source>
        <dbReference type="Pfam" id="PF07589"/>
    </source>
</evidence>
<feature type="signal peptide" evidence="1">
    <location>
        <begin position="1"/>
        <end position="24"/>
    </location>
</feature>
<protein>
    <submittedName>
        <fullName evidence="3">PEP-CTERM protein-sorting domain-containing protein</fullName>
    </submittedName>
</protein>
<dbReference type="InterPro" id="IPR013424">
    <property type="entry name" value="Ice-binding_C"/>
</dbReference>
<dbReference type="OrthoDB" id="8758244at2"/>
<dbReference type="NCBIfam" id="TIGR02595">
    <property type="entry name" value="PEP_CTERM"/>
    <property type="match status" value="1"/>
</dbReference>
<evidence type="ECO:0000313" key="3">
    <source>
        <dbReference type="EMBL" id="SEN45725.1"/>
    </source>
</evidence>
<evidence type="ECO:0000256" key="1">
    <source>
        <dbReference type="SAM" id="SignalP"/>
    </source>
</evidence>
<feature type="chain" id="PRO_5011463047" evidence="1">
    <location>
        <begin position="25"/>
        <end position="283"/>
    </location>
</feature>
<name>A0A1H8GPK2_9PROT</name>
<dbReference type="EMBL" id="FOCP01000019">
    <property type="protein sequence ID" value="SEN45725.1"/>
    <property type="molecule type" value="Genomic_DNA"/>
</dbReference>
<proteinExistence type="predicted"/>
<keyword evidence="1" id="KW-0732">Signal</keyword>
<evidence type="ECO:0000313" key="4">
    <source>
        <dbReference type="Proteomes" id="UP000199459"/>
    </source>
</evidence>
<sequence length="283" mass="29680">MKNSYILGAACTVLFALGNSAAYAAPTYSVLVESDPGGLGNLNYGEFASLTDVKNWNVSSSHFIGQNLFGSGVSVGGYTFDGSKYHVLVESDPGGLGNLNLGTFDTLADLKNWNVSSSHFIGQNLFGSGVSVGGFAYDGSKYHVLVESDPGGLGNLNLGIFDTLTDVKNWNVSSSHFIGQNLFGSGVSLRGFEFDGSKYHVLVESDPGGLGNLNLGTFDTLADLKNWNVSSSHFIGQNLFGSGVSLGGFTVVSSVSVPEPATVWLFSTALIGLIGFSKRRKVA</sequence>
<accession>A0A1H8GPK2</accession>
<feature type="domain" description="Ice-binding protein C-terminal" evidence="2">
    <location>
        <begin position="256"/>
        <end position="280"/>
    </location>
</feature>
<dbReference type="AlphaFoldDB" id="A0A1H8GPK2"/>
<dbReference type="Pfam" id="PF07589">
    <property type="entry name" value="PEP-CTERM"/>
    <property type="match status" value="1"/>
</dbReference>
<organism evidence="3 4">
    <name type="scientific">Nitrosomonas marina</name>
    <dbReference type="NCBI Taxonomy" id="917"/>
    <lineage>
        <taxon>Bacteria</taxon>
        <taxon>Pseudomonadati</taxon>
        <taxon>Pseudomonadota</taxon>
        <taxon>Betaproteobacteria</taxon>
        <taxon>Nitrosomonadales</taxon>
        <taxon>Nitrosomonadaceae</taxon>
        <taxon>Nitrosomonas</taxon>
    </lineage>
</organism>
<dbReference type="Proteomes" id="UP000199459">
    <property type="component" value="Unassembled WGS sequence"/>
</dbReference>
<reference evidence="3 4" key="1">
    <citation type="submission" date="2016-10" db="EMBL/GenBank/DDBJ databases">
        <authorList>
            <person name="de Groot N.N."/>
        </authorList>
    </citation>
    <scope>NUCLEOTIDE SEQUENCE [LARGE SCALE GENOMIC DNA]</scope>
    <source>
        <strain evidence="3 4">Nm22</strain>
    </source>
</reference>
<dbReference type="RefSeq" id="WP_090633468.1">
    <property type="nucleotide sequence ID" value="NZ_FOCP01000019.1"/>
</dbReference>